<dbReference type="EMBL" id="BPQB01000010">
    <property type="protein sequence ID" value="GJE88601.1"/>
    <property type="molecule type" value="Genomic_DNA"/>
</dbReference>
<proteinExistence type="predicted"/>
<feature type="compositionally biased region" description="Basic residues" evidence="1">
    <location>
        <begin position="54"/>
        <end position="65"/>
    </location>
</feature>
<name>A0A9P3LAN1_9APHY</name>
<comment type="caution">
    <text evidence="2">The sequence shown here is derived from an EMBL/GenBank/DDBJ whole genome shotgun (WGS) entry which is preliminary data.</text>
</comment>
<evidence type="ECO:0000313" key="2">
    <source>
        <dbReference type="EMBL" id="GJE88601.1"/>
    </source>
</evidence>
<dbReference type="Proteomes" id="UP000703269">
    <property type="component" value="Unassembled WGS sequence"/>
</dbReference>
<sequence>MRKLDAHKLNSSGRNRSVSMVGVAATDHWRTRAVLRLRRHSAFGNPQRLLPNTTKHRRPQRRRSLRGQLGLTVSDEHPTGPHKVYS</sequence>
<gene>
    <name evidence="2" type="ORF">PsYK624_046840</name>
</gene>
<protein>
    <submittedName>
        <fullName evidence="2">Uncharacterized protein</fullName>
    </submittedName>
</protein>
<dbReference type="AlphaFoldDB" id="A0A9P3LAN1"/>
<reference evidence="2 3" key="1">
    <citation type="submission" date="2021-08" db="EMBL/GenBank/DDBJ databases">
        <title>Draft Genome Sequence of Phanerochaete sordida strain YK-624.</title>
        <authorList>
            <person name="Mori T."/>
            <person name="Dohra H."/>
            <person name="Suzuki T."/>
            <person name="Kawagishi H."/>
            <person name="Hirai H."/>
        </authorList>
    </citation>
    <scope>NUCLEOTIDE SEQUENCE [LARGE SCALE GENOMIC DNA]</scope>
    <source>
        <strain evidence="2 3">YK-624</strain>
    </source>
</reference>
<accession>A0A9P3LAN1</accession>
<evidence type="ECO:0000313" key="3">
    <source>
        <dbReference type="Proteomes" id="UP000703269"/>
    </source>
</evidence>
<feature type="region of interest" description="Disordered" evidence="1">
    <location>
        <begin position="44"/>
        <end position="86"/>
    </location>
</feature>
<organism evidence="2 3">
    <name type="scientific">Phanerochaete sordida</name>
    <dbReference type="NCBI Taxonomy" id="48140"/>
    <lineage>
        <taxon>Eukaryota</taxon>
        <taxon>Fungi</taxon>
        <taxon>Dikarya</taxon>
        <taxon>Basidiomycota</taxon>
        <taxon>Agaricomycotina</taxon>
        <taxon>Agaricomycetes</taxon>
        <taxon>Polyporales</taxon>
        <taxon>Phanerochaetaceae</taxon>
        <taxon>Phanerochaete</taxon>
    </lineage>
</organism>
<evidence type="ECO:0000256" key="1">
    <source>
        <dbReference type="SAM" id="MobiDB-lite"/>
    </source>
</evidence>
<keyword evidence="3" id="KW-1185">Reference proteome</keyword>